<evidence type="ECO:0000313" key="2">
    <source>
        <dbReference type="EMBL" id="CAK7346233.1"/>
    </source>
</evidence>
<name>A0AAV1S7C7_9ROSI</name>
<feature type="region of interest" description="Disordered" evidence="1">
    <location>
        <begin position="87"/>
        <end position="132"/>
    </location>
</feature>
<evidence type="ECO:0000313" key="3">
    <source>
        <dbReference type="Proteomes" id="UP001314170"/>
    </source>
</evidence>
<proteinExistence type="predicted"/>
<gene>
    <name evidence="2" type="ORF">DCAF_LOCUS18904</name>
</gene>
<dbReference type="AlphaFoldDB" id="A0AAV1S7C7"/>
<sequence length="132" mass="15269">MANPINDKTRKMCLGEVKKKESIKSDYSQPPLTPKAFWRVGCNHTFAGFWIRDIDPELRSIFIFQFSPSQQRDLQYFYLSLIIETDKRRQRGEGEEEEEERASNLPDGGKKTDGSPKSSREPVAEEKFHIAS</sequence>
<keyword evidence="3" id="KW-1185">Reference proteome</keyword>
<evidence type="ECO:0000256" key="1">
    <source>
        <dbReference type="SAM" id="MobiDB-lite"/>
    </source>
</evidence>
<reference evidence="2 3" key="1">
    <citation type="submission" date="2024-01" db="EMBL/GenBank/DDBJ databases">
        <authorList>
            <person name="Waweru B."/>
        </authorList>
    </citation>
    <scope>NUCLEOTIDE SEQUENCE [LARGE SCALE GENOMIC DNA]</scope>
</reference>
<dbReference type="EMBL" id="CAWUPB010001173">
    <property type="protein sequence ID" value="CAK7346233.1"/>
    <property type="molecule type" value="Genomic_DNA"/>
</dbReference>
<protein>
    <submittedName>
        <fullName evidence="2">Uncharacterized protein</fullName>
    </submittedName>
</protein>
<dbReference type="Proteomes" id="UP001314170">
    <property type="component" value="Unassembled WGS sequence"/>
</dbReference>
<feature type="compositionally biased region" description="Basic and acidic residues" evidence="1">
    <location>
        <begin position="108"/>
        <end position="132"/>
    </location>
</feature>
<accession>A0AAV1S7C7</accession>
<comment type="caution">
    <text evidence="2">The sequence shown here is derived from an EMBL/GenBank/DDBJ whole genome shotgun (WGS) entry which is preliminary data.</text>
</comment>
<organism evidence="2 3">
    <name type="scientific">Dovyalis caffra</name>
    <dbReference type="NCBI Taxonomy" id="77055"/>
    <lineage>
        <taxon>Eukaryota</taxon>
        <taxon>Viridiplantae</taxon>
        <taxon>Streptophyta</taxon>
        <taxon>Embryophyta</taxon>
        <taxon>Tracheophyta</taxon>
        <taxon>Spermatophyta</taxon>
        <taxon>Magnoliopsida</taxon>
        <taxon>eudicotyledons</taxon>
        <taxon>Gunneridae</taxon>
        <taxon>Pentapetalae</taxon>
        <taxon>rosids</taxon>
        <taxon>fabids</taxon>
        <taxon>Malpighiales</taxon>
        <taxon>Salicaceae</taxon>
        <taxon>Flacourtieae</taxon>
        <taxon>Dovyalis</taxon>
    </lineage>
</organism>